<comment type="function">
    <text evidence="17 19">Catalyzes the conversion of GTP to 2,5-diamino-6-ribosylamino-4(3H)-pyrimidinone 5'-phosphate (DARP), formate and pyrophosphate.</text>
</comment>
<dbReference type="SUPFAM" id="SSF142695">
    <property type="entry name" value="RibA-like"/>
    <property type="match status" value="1"/>
</dbReference>
<evidence type="ECO:0000256" key="13">
    <source>
        <dbReference type="ARBA" id="ARBA00023134"/>
    </source>
</evidence>
<feature type="active site" description="Nucleophile; for GTP cyclohydrolase activity" evidence="19">
    <location>
        <position position="338"/>
    </location>
</feature>
<evidence type="ECO:0000256" key="3">
    <source>
        <dbReference type="ARBA" id="ARBA00002284"/>
    </source>
</evidence>
<comment type="similarity">
    <text evidence="19">In the C-terminal section; belongs to the GTP cyclohydrolase II family.</text>
</comment>
<dbReference type="PANTHER" id="PTHR21327">
    <property type="entry name" value="GTP CYCLOHYDROLASE II-RELATED"/>
    <property type="match status" value="1"/>
</dbReference>
<evidence type="ECO:0000256" key="14">
    <source>
        <dbReference type="ARBA" id="ARBA00023211"/>
    </source>
</evidence>
<keyword evidence="10 19" id="KW-0378">Hydrolase</keyword>
<dbReference type="UniPathway" id="UPA00275">
    <property type="reaction ID" value="UER00399"/>
</dbReference>
<evidence type="ECO:0000256" key="2">
    <source>
        <dbReference type="ARBA" id="ARBA00001936"/>
    </source>
</evidence>
<feature type="site" description="Essential for DHBP synthase activity" evidence="19">
    <location>
        <position position="133"/>
    </location>
</feature>
<dbReference type="InterPro" id="IPR032677">
    <property type="entry name" value="GTP_cyclohydro_II"/>
</dbReference>
<dbReference type="SUPFAM" id="SSF55821">
    <property type="entry name" value="YrdC/RibB"/>
    <property type="match status" value="1"/>
</dbReference>
<feature type="binding site" evidence="19">
    <location>
        <position position="364"/>
    </location>
    <ligand>
        <name>GTP</name>
        <dbReference type="ChEBI" id="CHEBI:37565"/>
    </ligand>
</feature>
<dbReference type="PANTHER" id="PTHR21327:SF18">
    <property type="entry name" value="3,4-DIHYDROXY-2-BUTANONE 4-PHOSPHATE SYNTHASE"/>
    <property type="match status" value="1"/>
</dbReference>
<evidence type="ECO:0000256" key="12">
    <source>
        <dbReference type="ARBA" id="ARBA00022842"/>
    </source>
</evidence>
<feature type="binding site" evidence="19">
    <location>
        <begin position="302"/>
        <end position="304"/>
    </location>
    <ligand>
        <name>GTP</name>
        <dbReference type="ChEBI" id="CHEBI:37565"/>
    </ligand>
</feature>
<gene>
    <name evidence="19" type="primary">ribBA</name>
    <name evidence="21" type="ORF">A3H38_02325</name>
</gene>
<feature type="binding site" evidence="19">
    <location>
        <position position="150"/>
    </location>
    <ligand>
        <name>Mg(2+)</name>
        <dbReference type="ChEBI" id="CHEBI:18420"/>
        <label>2</label>
    </ligand>
</feature>
<comment type="function">
    <text evidence="3 19">Catalyzes the conversion of D-ribulose 5-phosphate to formate and 3,4-dihydroxy-2-butanone 4-phosphate.</text>
</comment>
<dbReference type="NCBIfam" id="TIGR00506">
    <property type="entry name" value="ribB"/>
    <property type="match status" value="1"/>
</dbReference>
<dbReference type="InterPro" id="IPR000422">
    <property type="entry name" value="DHBP_synthase_RibB"/>
</dbReference>
<comment type="similarity">
    <text evidence="6 19">In the N-terminal section; belongs to the DHBP synthase family.</text>
</comment>
<dbReference type="GO" id="GO:0008686">
    <property type="term" value="F:3,4-dihydroxy-2-butanone-4-phosphate synthase activity"/>
    <property type="evidence" value="ECO:0007669"/>
    <property type="project" value="UniProtKB-UniRule"/>
</dbReference>
<organism evidence="21 22">
    <name type="scientific">candidate division WOR-1 bacterium RIFCSPLOWO2_02_FULL_46_20</name>
    <dbReference type="NCBI Taxonomy" id="1802567"/>
    <lineage>
        <taxon>Bacteria</taxon>
        <taxon>Bacillati</taxon>
        <taxon>Saganbacteria</taxon>
    </lineage>
</organism>
<evidence type="ECO:0000256" key="4">
    <source>
        <dbReference type="ARBA" id="ARBA00004853"/>
    </source>
</evidence>
<feature type="binding site" evidence="19">
    <location>
        <position position="33"/>
    </location>
    <ligand>
        <name>Mg(2+)</name>
        <dbReference type="ChEBI" id="CHEBI:18420"/>
        <label>1</label>
    </ligand>
</feature>
<dbReference type="GO" id="GO:0009231">
    <property type="term" value="P:riboflavin biosynthetic process"/>
    <property type="evidence" value="ECO:0007669"/>
    <property type="project" value="UniProtKB-UniRule"/>
</dbReference>
<comment type="catalytic activity">
    <reaction evidence="18 19">
        <text>GTP + 4 H2O = 2,5-diamino-6-hydroxy-4-(5-phosphoribosylamino)-pyrimidine + formate + 2 phosphate + 3 H(+)</text>
        <dbReference type="Rhea" id="RHEA:23704"/>
        <dbReference type="ChEBI" id="CHEBI:15377"/>
        <dbReference type="ChEBI" id="CHEBI:15378"/>
        <dbReference type="ChEBI" id="CHEBI:15740"/>
        <dbReference type="ChEBI" id="CHEBI:37565"/>
        <dbReference type="ChEBI" id="CHEBI:43474"/>
        <dbReference type="ChEBI" id="CHEBI:58614"/>
        <dbReference type="EC" id="3.5.4.25"/>
    </reaction>
</comment>
<feature type="binding site" evidence="19">
    <location>
        <position position="33"/>
    </location>
    <ligand>
        <name>Mg(2+)</name>
        <dbReference type="ChEBI" id="CHEBI:18420"/>
        <label>2</label>
    </ligand>
</feature>
<keyword evidence="13 19" id="KW-0342">GTP-binding</keyword>
<feature type="binding site" evidence="19">
    <location>
        <position position="324"/>
    </location>
    <ligand>
        <name>GTP</name>
        <dbReference type="ChEBI" id="CHEBI:37565"/>
    </ligand>
</feature>
<dbReference type="NCBIfam" id="TIGR00505">
    <property type="entry name" value="ribA"/>
    <property type="match status" value="1"/>
</dbReference>
<feature type="binding site" evidence="19">
    <location>
        <begin position="259"/>
        <end position="263"/>
    </location>
    <ligand>
        <name>GTP</name>
        <dbReference type="ChEBI" id="CHEBI:37565"/>
    </ligand>
</feature>
<comment type="pathway">
    <text evidence="5 19">Cofactor biosynthesis; riboflavin biosynthesis; 2-hydroxy-3-oxobutyl phosphate from D-ribulose 5-phosphate: step 1/1.</text>
</comment>
<feature type="binding site" evidence="19">
    <location>
        <begin position="32"/>
        <end position="33"/>
    </location>
    <ligand>
        <name>D-ribulose 5-phosphate</name>
        <dbReference type="ChEBI" id="CHEBI:58121"/>
    </ligand>
</feature>
<dbReference type="GO" id="GO:0030145">
    <property type="term" value="F:manganese ion binding"/>
    <property type="evidence" value="ECO:0007669"/>
    <property type="project" value="UniProtKB-UniRule"/>
</dbReference>
<keyword evidence="12 19" id="KW-0460">Magnesium</keyword>
<feature type="region of interest" description="GTP cyclohydrolase II" evidence="19">
    <location>
        <begin position="209"/>
        <end position="421"/>
    </location>
</feature>
<dbReference type="InterPro" id="IPR036144">
    <property type="entry name" value="RibA-like_sf"/>
</dbReference>
<feature type="region of interest" description="DHBP synthase" evidence="19">
    <location>
        <begin position="1"/>
        <end position="208"/>
    </location>
</feature>
<comment type="pathway">
    <text evidence="4 19">Cofactor biosynthesis; riboflavin biosynthesis; 5-amino-6-(D-ribitylamino)uracil from GTP: step 1/4.</text>
</comment>
<dbReference type="GO" id="GO:0005829">
    <property type="term" value="C:cytosol"/>
    <property type="evidence" value="ECO:0007669"/>
    <property type="project" value="TreeGrafter"/>
</dbReference>
<evidence type="ECO:0000256" key="11">
    <source>
        <dbReference type="ARBA" id="ARBA00022833"/>
    </source>
</evidence>
<keyword evidence="16 19" id="KW-0511">Multifunctional enzyme</keyword>
<dbReference type="Pfam" id="PF00925">
    <property type="entry name" value="GTP_cyclohydro2"/>
    <property type="match status" value="1"/>
</dbReference>
<dbReference type="FunFam" id="3.40.50.10990:FF:000001">
    <property type="entry name" value="Riboflavin biosynthesis protein RibBA"/>
    <property type="match status" value="1"/>
</dbReference>
<dbReference type="FunFam" id="3.90.870.10:FF:000001">
    <property type="entry name" value="Riboflavin biosynthesis protein RibBA"/>
    <property type="match status" value="1"/>
</dbReference>
<dbReference type="Proteomes" id="UP000176938">
    <property type="component" value="Unassembled WGS sequence"/>
</dbReference>
<dbReference type="GO" id="GO:0003935">
    <property type="term" value="F:GTP cyclohydrolase II activity"/>
    <property type="evidence" value="ECO:0007669"/>
    <property type="project" value="UniProtKB-UniRule"/>
</dbReference>
<dbReference type="InterPro" id="IPR017945">
    <property type="entry name" value="DHBP_synth_RibB-like_a/b_dom"/>
</dbReference>
<feature type="binding site" evidence="19">
    <location>
        <position position="171"/>
    </location>
    <ligand>
        <name>D-ribulose 5-phosphate</name>
        <dbReference type="ChEBI" id="CHEBI:58121"/>
    </ligand>
</feature>
<feature type="active site" description="Proton acceptor; for GTP cyclohydrolase activity" evidence="19">
    <location>
        <position position="336"/>
    </location>
</feature>
<feature type="binding site" evidence="19">
    <location>
        <position position="275"/>
    </location>
    <ligand>
        <name>Zn(2+)</name>
        <dbReference type="ChEBI" id="CHEBI:29105"/>
        <note>catalytic</note>
    </ligand>
</feature>
<dbReference type="Gene3D" id="3.40.50.10990">
    <property type="entry name" value="GTP cyclohydrolase II"/>
    <property type="match status" value="1"/>
</dbReference>
<dbReference type="PIRSF" id="PIRSF001259">
    <property type="entry name" value="RibA"/>
    <property type="match status" value="1"/>
</dbReference>
<reference evidence="21 22" key="1">
    <citation type="journal article" date="2016" name="Nat. Commun.">
        <title>Thousands of microbial genomes shed light on interconnected biogeochemical processes in an aquifer system.</title>
        <authorList>
            <person name="Anantharaman K."/>
            <person name="Brown C.T."/>
            <person name="Hug L.A."/>
            <person name="Sharon I."/>
            <person name="Castelle C.J."/>
            <person name="Probst A.J."/>
            <person name="Thomas B.C."/>
            <person name="Singh A."/>
            <person name="Wilkins M.J."/>
            <person name="Karaoz U."/>
            <person name="Brodie E.L."/>
            <person name="Williams K.H."/>
            <person name="Hubbard S.S."/>
            <person name="Banfield J.F."/>
        </authorList>
    </citation>
    <scope>NUCLEOTIDE SEQUENCE [LARGE SCALE GENOMIC DNA]</scope>
</reference>
<dbReference type="InterPro" id="IPR016299">
    <property type="entry name" value="Riboflavin_synth_RibBA"/>
</dbReference>
<keyword evidence="11 19" id="KW-0862">Zinc</keyword>
<dbReference type="Pfam" id="PF00926">
    <property type="entry name" value="DHBP_synthase"/>
    <property type="match status" value="1"/>
</dbReference>
<evidence type="ECO:0000256" key="1">
    <source>
        <dbReference type="ARBA" id="ARBA00000141"/>
    </source>
</evidence>
<feature type="binding site" evidence="19">
    <location>
        <position position="37"/>
    </location>
    <ligand>
        <name>D-ribulose 5-phosphate</name>
        <dbReference type="ChEBI" id="CHEBI:58121"/>
    </ligand>
</feature>
<dbReference type="GO" id="GO:0005525">
    <property type="term" value="F:GTP binding"/>
    <property type="evidence" value="ECO:0007669"/>
    <property type="project" value="UniProtKB-KW"/>
</dbReference>
<feature type="binding site" evidence="19">
    <location>
        <begin position="147"/>
        <end position="151"/>
    </location>
    <ligand>
        <name>D-ribulose 5-phosphate</name>
        <dbReference type="ChEBI" id="CHEBI:58121"/>
    </ligand>
</feature>
<dbReference type="InterPro" id="IPR000926">
    <property type="entry name" value="RibA"/>
</dbReference>
<dbReference type="GO" id="GO:0008270">
    <property type="term" value="F:zinc ion binding"/>
    <property type="evidence" value="ECO:0007669"/>
    <property type="project" value="UniProtKB-UniRule"/>
</dbReference>
<comment type="cofactor">
    <cofactor evidence="19">
        <name>Mg(2+)</name>
        <dbReference type="ChEBI" id="CHEBI:18420"/>
    </cofactor>
    <cofactor evidence="19">
        <name>Mn(2+)</name>
        <dbReference type="ChEBI" id="CHEBI:29035"/>
    </cofactor>
    <text evidence="19">Binds 2 divalent metal cations per subunit. Magnesium or manganese.</text>
</comment>
<evidence type="ECO:0000256" key="17">
    <source>
        <dbReference type="ARBA" id="ARBA00043932"/>
    </source>
</evidence>
<dbReference type="EMBL" id="METP01000049">
    <property type="protein sequence ID" value="OGC04521.1"/>
    <property type="molecule type" value="Genomic_DNA"/>
</dbReference>
<keyword evidence="8 19" id="KW-0479">Metal-binding</keyword>
<accession>A0A1F4R8M5</accession>
<evidence type="ECO:0000256" key="16">
    <source>
        <dbReference type="ARBA" id="ARBA00023268"/>
    </source>
</evidence>
<comment type="caution">
    <text evidence="21">The sequence shown here is derived from an EMBL/GenBank/DDBJ whole genome shotgun (WGS) entry which is preliminary data.</text>
</comment>
<feature type="binding site" evidence="19">
    <location>
        <position position="264"/>
    </location>
    <ligand>
        <name>Zn(2+)</name>
        <dbReference type="ChEBI" id="CHEBI:29105"/>
        <note>catalytic</note>
    </ligand>
</feature>
<name>A0A1F4R8M5_UNCSA</name>
<evidence type="ECO:0000256" key="6">
    <source>
        <dbReference type="ARBA" id="ARBA00005520"/>
    </source>
</evidence>
<keyword evidence="15 19" id="KW-0456">Lyase</keyword>
<dbReference type="NCBIfam" id="NF001591">
    <property type="entry name" value="PRK00393.1"/>
    <property type="match status" value="1"/>
</dbReference>
<dbReference type="HAMAP" id="MF_01283">
    <property type="entry name" value="RibBA"/>
    <property type="match status" value="1"/>
</dbReference>
<protein>
    <recommendedName>
        <fullName evidence="19">Riboflavin biosynthesis protein RibBA</fullName>
    </recommendedName>
    <domain>
        <recommendedName>
            <fullName evidence="19">3,4-dihydroxy-2-butanone 4-phosphate synthase</fullName>
            <shortName evidence="19">DHBP synthase</shortName>
            <ecNumber evidence="19">4.1.99.12</ecNumber>
        </recommendedName>
    </domain>
    <domain>
        <recommendedName>
            <fullName evidence="19">GTP cyclohydrolase-2</fullName>
            <ecNumber evidence="19">3.5.4.25</ecNumber>
        </recommendedName>
        <alternativeName>
            <fullName evidence="19">GTP cyclohydrolase II</fullName>
        </alternativeName>
    </domain>
</protein>
<dbReference type="CDD" id="cd00641">
    <property type="entry name" value="GTP_cyclohydro2"/>
    <property type="match status" value="1"/>
</dbReference>
<comment type="cofactor">
    <cofactor evidence="2">
        <name>Mn(2+)</name>
        <dbReference type="ChEBI" id="CHEBI:29035"/>
    </cofactor>
</comment>
<evidence type="ECO:0000256" key="19">
    <source>
        <dbReference type="HAMAP-Rule" id="MF_01283"/>
    </source>
</evidence>
<feature type="domain" description="GTP cyclohydrolase II" evidence="20">
    <location>
        <begin position="216"/>
        <end position="380"/>
    </location>
</feature>
<keyword evidence="14 19" id="KW-0464">Manganese</keyword>
<sequence length="421" mass="46451">MQSSKIMFNNIAEAIRAIQNGKMVVVVDDQDRENEGDLVLAAEKVTPEAINFMISYGRGLVCVPMTDERLNDLDLPQMVEYNREAMKTAFTVSVDAQIKHGVTTGISAADRARTIEVLINPKSNKADLVKPGHVFPLRVSEGGVLKRAGHTEAAVDMARLAGLYPAAVICEIINADGAMARTSELVAFAKRHHLKVISIADLISYRTKKEKLILRVSTSKLPTKHGEFTAYGYEDLLTGDHHVALVKGKVAGKKNVLVRVHSECLTGDVFGSLRCDCGEQLCRAMEKIEFCGQGVILYMRQEGRGIGLAEKLRAYEVQDVGLDTVEANRALGYPADLRNYGIGAQILVDLGLSTIRLITNNPKKLVGLKGFKLKVVERIPLEIEPNKHNVFYLRTKQKKLGHILREVSKNGKSNRRQAGRK</sequence>
<dbReference type="NCBIfam" id="NF006803">
    <property type="entry name" value="PRK09311.1"/>
    <property type="match status" value="1"/>
</dbReference>
<dbReference type="HAMAP" id="MF_00180">
    <property type="entry name" value="RibB"/>
    <property type="match status" value="1"/>
</dbReference>
<keyword evidence="9 19" id="KW-0547">Nucleotide-binding</keyword>
<evidence type="ECO:0000256" key="9">
    <source>
        <dbReference type="ARBA" id="ARBA00022741"/>
    </source>
</evidence>
<keyword evidence="7 19" id="KW-0686">Riboflavin biosynthesis</keyword>
<evidence type="ECO:0000259" key="20">
    <source>
        <dbReference type="Pfam" id="PF00925"/>
    </source>
</evidence>
<feature type="binding site" evidence="19">
    <location>
        <position position="359"/>
    </location>
    <ligand>
        <name>GTP</name>
        <dbReference type="ChEBI" id="CHEBI:37565"/>
    </ligand>
</feature>
<evidence type="ECO:0000256" key="10">
    <source>
        <dbReference type="ARBA" id="ARBA00022801"/>
    </source>
</evidence>
<evidence type="ECO:0000256" key="5">
    <source>
        <dbReference type="ARBA" id="ARBA00004904"/>
    </source>
</evidence>
<feature type="binding site" evidence="19">
    <location>
        <position position="280"/>
    </location>
    <ligand>
        <name>GTP</name>
        <dbReference type="ChEBI" id="CHEBI:37565"/>
    </ligand>
</feature>
<comment type="catalytic activity">
    <reaction evidence="1 19">
        <text>D-ribulose 5-phosphate = (2S)-2-hydroxy-3-oxobutyl phosphate + formate + H(+)</text>
        <dbReference type="Rhea" id="RHEA:18457"/>
        <dbReference type="ChEBI" id="CHEBI:15378"/>
        <dbReference type="ChEBI" id="CHEBI:15740"/>
        <dbReference type="ChEBI" id="CHEBI:58121"/>
        <dbReference type="ChEBI" id="CHEBI:58830"/>
        <dbReference type="EC" id="4.1.99.12"/>
    </reaction>
</comment>
<dbReference type="HAMAP" id="MF_00179">
    <property type="entry name" value="RibA"/>
    <property type="match status" value="1"/>
</dbReference>
<dbReference type="EC" id="4.1.99.12" evidence="19"/>
<evidence type="ECO:0000256" key="8">
    <source>
        <dbReference type="ARBA" id="ARBA00022723"/>
    </source>
</evidence>
<evidence type="ECO:0000313" key="22">
    <source>
        <dbReference type="Proteomes" id="UP000176938"/>
    </source>
</evidence>
<comment type="cofactor">
    <cofactor evidence="19">
        <name>Zn(2+)</name>
        <dbReference type="ChEBI" id="CHEBI:29105"/>
    </cofactor>
    <text evidence="19">Binds 1 zinc ion per subunit.</text>
</comment>
<dbReference type="AlphaFoldDB" id="A0A1F4R8M5"/>
<proteinExistence type="inferred from homology"/>
<evidence type="ECO:0000256" key="7">
    <source>
        <dbReference type="ARBA" id="ARBA00022619"/>
    </source>
</evidence>
<evidence type="ECO:0000256" key="18">
    <source>
        <dbReference type="ARBA" id="ARBA00049295"/>
    </source>
</evidence>
<evidence type="ECO:0000313" key="21">
    <source>
        <dbReference type="EMBL" id="OGC04521.1"/>
    </source>
</evidence>
<evidence type="ECO:0000256" key="15">
    <source>
        <dbReference type="ARBA" id="ARBA00023239"/>
    </source>
</evidence>
<dbReference type="EC" id="3.5.4.25" evidence="19"/>
<dbReference type="GO" id="GO:0000287">
    <property type="term" value="F:magnesium ion binding"/>
    <property type="evidence" value="ECO:0007669"/>
    <property type="project" value="UniProtKB-UniRule"/>
</dbReference>
<dbReference type="Gene3D" id="3.90.870.10">
    <property type="entry name" value="DHBP synthase"/>
    <property type="match status" value="1"/>
</dbReference>
<feature type="site" description="Essential for DHBP synthase activity" evidence="19">
    <location>
        <position position="171"/>
    </location>
</feature>
<feature type="binding site" evidence="19">
    <location>
        <position position="277"/>
    </location>
    <ligand>
        <name>Zn(2+)</name>
        <dbReference type="ChEBI" id="CHEBI:29105"/>
        <note>catalytic</note>
    </ligand>
</feature>